<evidence type="ECO:0000259" key="1">
    <source>
        <dbReference type="Pfam" id="PF00149"/>
    </source>
</evidence>
<dbReference type="InterPro" id="IPR004843">
    <property type="entry name" value="Calcineurin-like_PHP"/>
</dbReference>
<dbReference type="SUPFAM" id="SSF52540">
    <property type="entry name" value="P-loop containing nucleoside triphosphate hydrolases"/>
    <property type="match status" value="1"/>
</dbReference>
<dbReference type="PANTHER" id="PTHR32004">
    <property type="entry name" value="TRNA LIGASE"/>
    <property type="match status" value="1"/>
</dbReference>
<name>A0A8S5QSF6_9CAUD</name>
<dbReference type="InterPro" id="IPR006186">
    <property type="entry name" value="Ser/Thr-sp_prot-phosphatase"/>
</dbReference>
<evidence type="ECO:0000259" key="2">
    <source>
        <dbReference type="Pfam" id="PF09511"/>
    </source>
</evidence>
<keyword evidence="3" id="KW-0436">Ligase</keyword>
<evidence type="ECO:0000313" key="3">
    <source>
        <dbReference type="EMBL" id="DAE21588.1"/>
    </source>
</evidence>
<organism evidence="3">
    <name type="scientific">Siphoviridae sp. ct4be24</name>
    <dbReference type="NCBI Taxonomy" id="2826289"/>
    <lineage>
        <taxon>Viruses</taxon>
        <taxon>Duplodnaviria</taxon>
        <taxon>Heunggongvirae</taxon>
        <taxon>Uroviricota</taxon>
        <taxon>Caudoviricetes</taxon>
    </lineage>
</organism>
<dbReference type="PANTHER" id="PTHR32004:SF1">
    <property type="entry name" value="TRNA LIGASE"/>
    <property type="match status" value="1"/>
</dbReference>
<reference evidence="3" key="1">
    <citation type="journal article" date="2021" name="Proc. Natl. Acad. Sci. U.S.A.">
        <title>A Catalog of Tens of Thousands of Viruses from Human Metagenomes Reveals Hidden Associations with Chronic Diseases.</title>
        <authorList>
            <person name="Tisza M.J."/>
            <person name="Buck C.B."/>
        </authorList>
    </citation>
    <scope>NUCLEOTIDE SEQUENCE</scope>
    <source>
        <strain evidence="3">Ct4be24</strain>
    </source>
</reference>
<dbReference type="Pfam" id="PF09511">
    <property type="entry name" value="RNA_lig_T4_1"/>
    <property type="match status" value="1"/>
</dbReference>
<dbReference type="Pfam" id="PF13671">
    <property type="entry name" value="AAA_33"/>
    <property type="match status" value="1"/>
</dbReference>
<dbReference type="SUPFAM" id="SSF56300">
    <property type="entry name" value="Metallo-dependent phosphatases"/>
    <property type="match status" value="1"/>
</dbReference>
<dbReference type="GO" id="GO:0016787">
    <property type="term" value="F:hydrolase activity"/>
    <property type="evidence" value="ECO:0007669"/>
    <property type="project" value="InterPro"/>
</dbReference>
<dbReference type="CDD" id="cd00144">
    <property type="entry name" value="MPP_PPP_family"/>
    <property type="match status" value="1"/>
</dbReference>
<dbReference type="GO" id="GO:0003972">
    <property type="term" value="F:RNA ligase (ATP) activity"/>
    <property type="evidence" value="ECO:0007669"/>
    <property type="project" value="TreeGrafter"/>
</dbReference>
<dbReference type="EMBL" id="BK015714">
    <property type="protein sequence ID" value="DAE21588.1"/>
    <property type="molecule type" value="Genomic_DNA"/>
</dbReference>
<dbReference type="Gene3D" id="3.60.21.10">
    <property type="match status" value="1"/>
</dbReference>
<dbReference type="Gene3D" id="3.40.50.300">
    <property type="entry name" value="P-loop containing nucleotide triphosphate hydrolases"/>
    <property type="match status" value="1"/>
</dbReference>
<protein>
    <submittedName>
        <fullName evidence="3">RNA ligase</fullName>
    </submittedName>
</protein>
<accession>A0A8S5QSF6</accession>
<dbReference type="InterPro" id="IPR019039">
    <property type="entry name" value="T4-Rnl1-like_N"/>
</dbReference>
<feature type="domain" description="Calcineurin-like phosphoesterase" evidence="1">
    <location>
        <begin position="173"/>
        <end position="326"/>
    </location>
</feature>
<sequence>MRTLLLLRGSAGCGKSTWIEQNGLKPYTLSADDIRLLCQSPVLQPDGTVGISQSNDKIVWKTLFNLLEVRMQKGEFTVIDATNSKTSEINRYKQMCETYRYRMYCVDFTDIPIDEVKRRNANREELKRVPDGVIDKMYSRFKTQKIPSGIKVIKPNELDSIWMKLFDLSEYKKIHHIGDVHGCYTALKKYIDDNGGIKDDEFYIFCGDYVDRGIENADVIKYLISIKDKKNVLMLEGNHERWLWLWANGCVGKSKEFELVTKPQLEDAKIDKKDVRQLYRKFGQCAYYKYGENIYLVTHAGLSMLPDNLTFVATDQMIHGVGNYNDFEKIAETFTKKMPSNYYQIHGHRNTKQVPIRVNDRVFNLEGRVEFGGNLRCVQLDKDGMHEIEIHNEVFKTPEMKEEQSVTNSSVADVIISLRANRYIQEKKFGNISSFNFTNKAFYDKVWDEQTTKARGLYLDTFKGKVAARAYDKFFNINERPETKFDMLQHKLQFPVTAYVKENGYLGIVSYDEYNDDLFIASKSTIDSQFAQWLKEAIYNQITEENREKMKQYAKDNNVSFVFENVDMKNDPHIIEYPESNLYLLDIVYNQMDFAKYDYETMCDIAHQFGLTPKEKAFEIANWQDFYDWYYDILEEDYEYNGRKIEGFVIEDSVGYMTKLKLTYYNFWKFMRAISHEAIRNGYIKKTSALTTPIANEYYAWVRKLHNVDDIDSIPKDICTLRRLFFKDKLGE</sequence>
<dbReference type="InterPro" id="IPR029052">
    <property type="entry name" value="Metallo-depent_PP-like"/>
</dbReference>
<dbReference type="Pfam" id="PF00149">
    <property type="entry name" value="Metallophos"/>
    <property type="match status" value="1"/>
</dbReference>
<feature type="domain" description="T4 RNA ligase 1-like N-terminal" evidence="2">
    <location>
        <begin position="453"/>
        <end position="665"/>
    </location>
</feature>
<dbReference type="InterPro" id="IPR027417">
    <property type="entry name" value="P-loop_NTPase"/>
</dbReference>
<dbReference type="GO" id="GO:0006388">
    <property type="term" value="P:tRNA splicing, via endonucleolytic cleavage and ligation"/>
    <property type="evidence" value="ECO:0007669"/>
    <property type="project" value="TreeGrafter"/>
</dbReference>
<dbReference type="PRINTS" id="PR00114">
    <property type="entry name" value="STPHPHTASE"/>
</dbReference>
<proteinExistence type="predicted"/>